<sequence length="398" mass="42855">MKLLENLKMALDSIRAHKMRAILTMLGIVIGVASVLIIVAIGQGGTEELTEAFAGAGNTVNVMPNDETLINNNGQVPPGFFTEQDVRDLEGLPGVKQVAASSYEMLDVRYRKKESEGAMVFGVNNNSFMEMDGQQVAQGRSFQTADFLSGNSGAVISHKIKKDLFPNEDPVGKIIRIGTQPIQVIGVLEEPQGLMASFDQAILYLPYQTWRGVLGKSQINQLTLQAEGADRIKEVGDSAIQVLERNHQTKGDYEVMNLDQLVKGINQVASIMTMVIGSIGGISLLVGGIGVMNIMLVSVTERTREIGIRMSLGATRNQILTQFLIESVTLSIIGGLIGILLGYGVIGLIALLSPLPAVISPWVTLGAVLFSALFGVIFGLLPANKASRMNPIECLRYE</sequence>
<evidence type="ECO:0000256" key="6">
    <source>
        <dbReference type="ARBA" id="ARBA00038076"/>
    </source>
</evidence>
<feature type="domain" description="ABC3 transporter permease C-terminal" evidence="8">
    <location>
        <begin position="278"/>
        <end position="391"/>
    </location>
</feature>
<keyword evidence="5 7" id="KW-0472">Membrane</keyword>
<evidence type="ECO:0000256" key="4">
    <source>
        <dbReference type="ARBA" id="ARBA00022989"/>
    </source>
</evidence>
<dbReference type="GO" id="GO:0022857">
    <property type="term" value="F:transmembrane transporter activity"/>
    <property type="evidence" value="ECO:0007669"/>
    <property type="project" value="TreeGrafter"/>
</dbReference>
<name>A0A1N7KPY7_9BACL</name>
<dbReference type="Pfam" id="PF12704">
    <property type="entry name" value="MacB_PCD"/>
    <property type="match status" value="1"/>
</dbReference>
<dbReference type="PANTHER" id="PTHR30572:SF4">
    <property type="entry name" value="ABC TRANSPORTER PERMEASE YTRF"/>
    <property type="match status" value="1"/>
</dbReference>
<dbReference type="InterPro" id="IPR025857">
    <property type="entry name" value="MacB_PCD"/>
</dbReference>
<keyword evidence="11" id="KW-1185">Reference proteome</keyword>
<proteinExistence type="inferred from homology"/>
<keyword evidence="3 7" id="KW-0812">Transmembrane</keyword>
<feature type="domain" description="MacB-like periplasmic core" evidence="9">
    <location>
        <begin position="22"/>
        <end position="238"/>
    </location>
</feature>
<dbReference type="RefSeq" id="WP_009709617.1">
    <property type="nucleotide sequence ID" value="NZ_CP048103.1"/>
</dbReference>
<evidence type="ECO:0000256" key="3">
    <source>
        <dbReference type="ARBA" id="ARBA00022692"/>
    </source>
</evidence>
<evidence type="ECO:0000259" key="8">
    <source>
        <dbReference type="Pfam" id="PF02687"/>
    </source>
</evidence>
<comment type="similarity">
    <text evidence="6">Belongs to the ABC-4 integral membrane protein family.</text>
</comment>
<evidence type="ECO:0000313" key="11">
    <source>
        <dbReference type="Proteomes" id="UP000186795"/>
    </source>
</evidence>
<feature type="transmembrane region" description="Helical" evidence="7">
    <location>
        <begin position="359"/>
        <end position="381"/>
    </location>
</feature>
<dbReference type="GO" id="GO:0005886">
    <property type="term" value="C:plasma membrane"/>
    <property type="evidence" value="ECO:0007669"/>
    <property type="project" value="UniProtKB-SubCell"/>
</dbReference>
<dbReference type="Proteomes" id="UP000186795">
    <property type="component" value="Unassembled WGS sequence"/>
</dbReference>
<evidence type="ECO:0000256" key="2">
    <source>
        <dbReference type="ARBA" id="ARBA00022475"/>
    </source>
</evidence>
<evidence type="ECO:0000256" key="5">
    <source>
        <dbReference type="ARBA" id="ARBA00023136"/>
    </source>
</evidence>
<feature type="transmembrane region" description="Helical" evidence="7">
    <location>
        <begin position="21"/>
        <end position="41"/>
    </location>
</feature>
<accession>A0A1N7KPY7</accession>
<dbReference type="InterPro" id="IPR050250">
    <property type="entry name" value="Macrolide_Exporter_MacB"/>
</dbReference>
<reference evidence="11" key="1">
    <citation type="submission" date="2017-01" db="EMBL/GenBank/DDBJ databases">
        <authorList>
            <person name="Varghese N."/>
            <person name="Submissions S."/>
        </authorList>
    </citation>
    <scope>NUCLEOTIDE SEQUENCE [LARGE SCALE GENOMIC DNA]</scope>
    <source>
        <strain evidence="11">DSM 45196</strain>
    </source>
</reference>
<gene>
    <name evidence="10" type="ORF">SAMN05421790_103205</name>
</gene>
<protein>
    <submittedName>
        <fullName evidence="10">Putative ABC transport system permease protein</fullName>
    </submittedName>
</protein>
<dbReference type="Pfam" id="PF02687">
    <property type="entry name" value="FtsX"/>
    <property type="match status" value="1"/>
</dbReference>
<dbReference type="InterPro" id="IPR003838">
    <property type="entry name" value="ABC3_permease_C"/>
</dbReference>
<evidence type="ECO:0000256" key="7">
    <source>
        <dbReference type="SAM" id="Phobius"/>
    </source>
</evidence>
<evidence type="ECO:0000259" key="9">
    <source>
        <dbReference type="Pfam" id="PF12704"/>
    </source>
</evidence>
<keyword evidence="4 7" id="KW-1133">Transmembrane helix</keyword>
<dbReference type="AlphaFoldDB" id="A0A1N7KPY7"/>
<dbReference type="EMBL" id="FTOD01000003">
    <property type="protein sequence ID" value="SIS63673.1"/>
    <property type="molecule type" value="Genomic_DNA"/>
</dbReference>
<comment type="subcellular location">
    <subcellularLocation>
        <location evidence="1">Cell membrane</location>
        <topology evidence="1">Multi-pass membrane protein</topology>
    </subcellularLocation>
</comment>
<keyword evidence="2" id="KW-1003">Cell membrane</keyword>
<evidence type="ECO:0000256" key="1">
    <source>
        <dbReference type="ARBA" id="ARBA00004651"/>
    </source>
</evidence>
<dbReference type="OrthoDB" id="9770036at2"/>
<feature type="transmembrane region" description="Helical" evidence="7">
    <location>
        <begin position="271"/>
        <end position="299"/>
    </location>
</feature>
<evidence type="ECO:0000313" key="10">
    <source>
        <dbReference type="EMBL" id="SIS63673.1"/>
    </source>
</evidence>
<dbReference type="PANTHER" id="PTHR30572">
    <property type="entry name" value="MEMBRANE COMPONENT OF TRANSPORTER-RELATED"/>
    <property type="match status" value="1"/>
</dbReference>
<feature type="transmembrane region" description="Helical" evidence="7">
    <location>
        <begin position="320"/>
        <end position="353"/>
    </location>
</feature>
<organism evidence="10 11">
    <name type="scientific">Kroppenstedtia eburnea</name>
    <dbReference type="NCBI Taxonomy" id="714067"/>
    <lineage>
        <taxon>Bacteria</taxon>
        <taxon>Bacillati</taxon>
        <taxon>Bacillota</taxon>
        <taxon>Bacilli</taxon>
        <taxon>Bacillales</taxon>
        <taxon>Thermoactinomycetaceae</taxon>
        <taxon>Kroppenstedtia</taxon>
    </lineage>
</organism>